<dbReference type="InterPro" id="IPR004871">
    <property type="entry name" value="RSE1/DDB1/CPSF1_C"/>
</dbReference>
<comment type="similarity">
    <text evidence="6">Belongs to the RSE1 family.</text>
</comment>
<feature type="region of interest" description="Disordered" evidence="8">
    <location>
        <begin position="887"/>
        <end position="906"/>
    </location>
</feature>
<dbReference type="STRING" id="675824.A0A1E3QAR9"/>
<evidence type="ECO:0008006" key="14">
    <source>
        <dbReference type="Google" id="ProtNLM"/>
    </source>
</evidence>
<dbReference type="GO" id="GO:0008380">
    <property type="term" value="P:RNA splicing"/>
    <property type="evidence" value="ECO:0007669"/>
    <property type="project" value="UniProtKB-KW"/>
</dbReference>
<keyword evidence="3" id="KW-0747">Spliceosome</keyword>
<comment type="subcellular location">
    <subcellularLocation>
        <location evidence="1">Nucleus</location>
    </subcellularLocation>
</comment>
<dbReference type="GO" id="GO:0006397">
    <property type="term" value="P:mRNA processing"/>
    <property type="evidence" value="ECO:0007669"/>
    <property type="project" value="UniProtKB-KW"/>
</dbReference>
<dbReference type="Gene3D" id="2.130.10.10">
    <property type="entry name" value="YVTN repeat-like/Quinoprotein amine dehydrogenase"/>
    <property type="match status" value="3"/>
</dbReference>
<evidence type="ECO:0000259" key="9">
    <source>
        <dbReference type="Pfam" id="PF03178"/>
    </source>
</evidence>
<dbReference type="SUPFAM" id="SSF50978">
    <property type="entry name" value="WD40 repeat-like"/>
    <property type="match status" value="1"/>
</dbReference>
<dbReference type="InterPro" id="IPR036322">
    <property type="entry name" value="WD40_repeat_dom_sf"/>
</dbReference>
<gene>
    <name evidence="12" type="ORF">LIPSTDRAFT_69664</name>
</gene>
<dbReference type="FunFam" id="2.130.10.10:FF:001143">
    <property type="entry name" value="Pre-mRNA-splicing factor rse-1, putative"/>
    <property type="match status" value="1"/>
</dbReference>
<evidence type="ECO:0000313" key="13">
    <source>
        <dbReference type="Proteomes" id="UP000094385"/>
    </source>
</evidence>
<dbReference type="Pfam" id="PF10433">
    <property type="entry name" value="Beta-prop_RSE1_1st"/>
    <property type="match status" value="1"/>
</dbReference>
<sequence length="1223" mass="135541">MSSAISLYSLTLVPPSAITSSIVGQFSGRRQQEIITASGSRIQLFRFDPSPGRLVLITSTEVFGIIRTIKPFRVAGSSKDCIIIGSDSGRIAILEYKPEQTQFVQVHLETFGKTGVRRVVPGEYLAVDPKGRATMVASVEKNKLVYILNRDTNANITISSPLEAHKPRSLLYAVTGLDVGYDNPIFAALEVDYSEADLDPSGQAYREIQKTLTFYQLDLGLNHVVRMWSDIVDRQSNLLMEVPGGADGPSGVLVCTEGYIVYRHMNKAVHRVPIPRRRTPYDDPARKRIIVCGVMHKMKRDFFFLLQSDEGDLFKVTIDYNVRGVEDLKIQYFDTAPVAVSLNILKSGFLFVAAEGGSHNFYQFVQLGEESGENEFTSTDYVKGDMSDYPAVHFHPRPLENLSLVYAMDTLNPLIDAKIDNLTGEDAPQIYALAGQGPRSSFRSIRHGLDVTEVVASELPGEPTAVWTTKLTAQDTFDSYIVLSFTNGTLVLSIGETVEEVTDSGFLSSTPTLAVQQVGDDSLVQVYPKGIRHITANKEVDEWEAPLHTMVVAATTNSRQVAVALSTSEIVYFELDDEGQLNEYQDRKDMGASVTSLSVGDVPEGKVRSSFLAVGCDDSTVHVISLDPENTLESLSVQALTSSPTALRILSMPDSTFLENTQLLNASSTLYLHIGLYNGVYLRAVLDTITGQLSDTQTQFLGARPVKLFKVTAQDQPAILALSSRSWLAYTKDVSFMVTPLVYEALEFGDGFSSEQCEMGIVGIEGSNLRIFMVNDLTENTKSDGLPLAYTPRRLIRHPNRALFYVIESDNNTLAPDARQELLSTSRKQSDYEDLPAEEFGNPKFTGKWASCIEIVDPLSQEKLARIDLVNNEAAFSVTVCSFAASQQRREEEDEEMDRKPDGEEEEDVYLVVGTAKDLSLAPRQCGGGFLHVYKIVDEGRGLEFVHKTEVDDAPVAMLEFQGRLLVGVGRCLRIYDLGMKRLLRKSEYKSRNLNNIVTINAAHNRIIIGDIQQGVTYLVYRHADNKFLPFTDDVVARHTTCVTMLDYETVAGGDKFGNLWVLRCKESVSRDADEDNGAQLLNARTYLDGASSRLDMLAHFYVQDIPTSIQKTQLVPGGREVILYTGLQGTVGVLAPFASHGDVDFFQQLETLLRNEARPLAGRDHLIYRGSYVPVKSVIDGDLCEMYAVLPVDKKRSIAAELERTVREVERKVAGLRTRYAF</sequence>
<evidence type="ECO:0000256" key="4">
    <source>
        <dbReference type="ARBA" id="ARBA00023187"/>
    </source>
</evidence>
<dbReference type="PANTHER" id="PTHR10644">
    <property type="entry name" value="DNA REPAIR/RNA PROCESSING CPSF FAMILY"/>
    <property type="match status" value="1"/>
</dbReference>
<dbReference type="Proteomes" id="UP000094385">
    <property type="component" value="Unassembled WGS sequence"/>
</dbReference>
<dbReference type="InterPro" id="IPR018846">
    <property type="entry name" value="Beta-prop_RSE1/DDB1/CPSF1_1st"/>
</dbReference>
<feature type="coiled-coil region" evidence="7">
    <location>
        <begin position="1193"/>
        <end position="1220"/>
    </location>
</feature>
<feature type="domain" description="RSE1/DDB1/CPSF1 C-terminal" evidence="9">
    <location>
        <begin position="850"/>
        <end position="1189"/>
    </location>
</feature>
<dbReference type="GO" id="GO:0005681">
    <property type="term" value="C:spliceosomal complex"/>
    <property type="evidence" value="ECO:0007669"/>
    <property type="project" value="UniProtKB-KW"/>
</dbReference>
<name>A0A1E3QAR9_LIPST</name>
<dbReference type="Pfam" id="PF23726">
    <property type="entry name" value="Beta-prop_RSE1_2nd"/>
    <property type="match status" value="1"/>
</dbReference>
<feature type="domain" description="RSE1/DDB1/CPSF1 second beta-propeller" evidence="11">
    <location>
        <begin position="452"/>
        <end position="773"/>
    </location>
</feature>
<evidence type="ECO:0000259" key="10">
    <source>
        <dbReference type="Pfam" id="PF10433"/>
    </source>
</evidence>
<dbReference type="InterPro" id="IPR015943">
    <property type="entry name" value="WD40/YVTN_repeat-like_dom_sf"/>
</dbReference>
<protein>
    <recommendedName>
        <fullName evidence="14">DNA damage-binding protein 1</fullName>
    </recommendedName>
</protein>
<dbReference type="EMBL" id="KV454292">
    <property type="protein sequence ID" value="ODQ74107.1"/>
    <property type="molecule type" value="Genomic_DNA"/>
</dbReference>
<evidence type="ECO:0000256" key="7">
    <source>
        <dbReference type="SAM" id="Coils"/>
    </source>
</evidence>
<keyword evidence="2" id="KW-0507">mRNA processing</keyword>
<keyword evidence="5" id="KW-0539">Nucleus</keyword>
<keyword evidence="4" id="KW-0508">mRNA splicing</keyword>
<organism evidence="12 13">
    <name type="scientific">Lipomyces starkeyi NRRL Y-11557</name>
    <dbReference type="NCBI Taxonomy" id="675824"/>
    <lineage>
        <taxon>Eukaryota</taxon>
        <taxon>Fungi</taxon>
        <taxon>Dikarya</taxon>
        <taxon>Ascomycota</taxon>
        <taxon>Saccharomycotina</taxon>
        <taxon>Lipomycetes</taxon>
        <taxon>Lipomycetales</taxon>
        <taxon>Lipomycetaceae</taxon>
        <taxon>Lipomyces</taxon>
    </lineage>
</organism>
<dbReference type="InterPro" id="IPR058543">
    <property type="entry name" value="Beta-prop_RSE1/DDB1/CPSF1_2nd"/>
</dbReference>
<evidence type="ECO:0000256" key="1">
    <source>
        <dbReference type="ARBA" id="ARBA00004123"/>
    </source>
</evidence>
<dbReference type="Pfam" id="PF03178">
    <property type="entry name" value="CPSF_A"/>
    <property type="match status" value="1"/>
</dbReference>
<keyword evidence="13" id="KW-1185">Reference proteome</keyword>
<reference evidence="12 13" key="1">
    <citation type="journal article" date="2016" name="Proc. Natl. Acad. Sci. U.S.A.">
        <title>Comparative genomics of biotechnologically important yeasts.</title>
        <authorList>
            <person name="Riley R."/>
            <person name="Haridas S."/>
            <person name="Wolfe K.H."/>
            <person name="Lopes M.R."/>
            <person name="Hittinger C.T."/>
            <person name="Goeker M."/>
            <person name="Salamov A.A."/>
            <person name="Wisecaver J.H."/>
            <person name="Long T.M."/>
            <person name="Calvey C.H."/>
            <person name="Aerts A.L."/>
            <person name="Barry K.W."/>
            <person name="Choi C."/>
            <person name="Clum A."/>
            <person name="Coughlan A.Y."/>
            <person name="Deshpande S."/>
            <person name="Douglass A.P."/>
            <person name="Hanson S.J."/>
            <person name="Klenk H.-P."/>
            <person name="LaButti K.M."/>
            <person name="Lapidus A."/>
            <person name="Lindquist E.A."/>
            <person name="Lipzen A.M."/>
            <person name="Meier-Kolthoff J.P."/>
            <person name="Ohm R.A."/>
            <person name="Otillar R.P."/>
            <person name="Pangilinan J.L."/>
            <person name="Peng Y."/>
            <person name="Rokas A."/>
            <person name="Rosa C.A."/>
            <person name="Scheuner C."/>
            <person name="Sibirny A.A."/>
            <person name="Slot J.C."/>
            <person name="Stielow J.B."/>
            <person name="Sun H."/>
            <person name="Kurtzman C.P."/>
            <person name="Blackwell M."/>
            <person name="Grigoriev I.V."/>
            <person name="Jeffries T.W."/>
        </authorList>
    </citation>
    <scope>NUCLEOTIDE SEQUENCE [LARGE SCALE GENOMIC DNA]</scope>
    <source>
        <strain evidence="12 13">NRRL Y-11557</strain>
    </source>
</reference>
<dbReference type="FunFam" id="2.130.10.10:FF:000031">
    <property type="entry name" value="Splicing factor 3b subunit 3"/>
    <property type="match status" value="1"/>
</dbReference>
<evidence type="ECO:0000256" key="8">
    <source>
        <dbReference type="SAM" id="MobiDB-lite"/>
    </source>
</evidence>
<evidence type="ECO:0000259" key="11">
    <source>
        <dbReference type="Pfam" id="PF23726"/>
    </source>
</evidence>
<evidence type="ECO:0000256" key="6">
    <source>
        <dbReference type="ARBA" id="ARBA00038266"/>
    </source>
</evidence>
<evidence type="ECO:0000256" key="3">
    <source>
        <dbReference type="ARBA" id="ARBA00022728"/>
    </source>
</evidence>
<evidence type="ECO:0000256" key="2">
    <source>
        <dbReference type="ARBA" id="ARBA00022664"/>
    </source>
</evidence>
<keyword evidence="7" id="KW-0175">Coiled coil</keyword>
<evidence type="ECO:0000313" key="12">
    <source>
        <dbReference type="EMBL" id="ODQ74107.1"/>
    </source>
</evidence>
<dbReference type="GO" id="GO:0003676">
    <property type="term" value="F:nucleic acid binding"/>
    <property type="evidence" value="ECO:0007669"/>
    <property type="project" value="InterPro"/>
</dbReference>
<accession>A0A1E3QAR9</accession>
<evidence type="ECO:0000256" key="5">
    <source>
        <dbReference type="ARBA" id="ARBA00023242"/>
    </source>
</evidence>
<dbReference type="AlphaFoldDB" id="A0A1E3QAR9"/>
<proteinExistence type="inferred from homology"/>
<feature type="domain" description="RSE1/DDB1/CPSF1 first beta-propeller" evidence="10">
    <location>
        <begin position="17"/>
        <end position="373"/>
    </location>
</feature>
<dbReference type="InterPro" id="IPR050358">
    <property type="entry name" value="RSE1/DDB1/CFT1"/>
</dbReference>
<dbReference type="OrthoDB" id="436637at2759"/>